<evidence type="ECO:0000313" key="2">
    <source>
        <dbReference type="EMBL" id="KAK8396973.1"/>
    </source>
</evidence>
<name>A0AAW0UA54_SCYPA</name>
<keyword evidence="3" id="KW-1185">Reference proteome</keyword>
<feature type="region of interest" description="Disordered" evidence="1">
    <location>
        <begin position="1"/>
        <end position="33"/>
    </location>
</feature>
<dbReference type="AlphaFoldDB" id="A0AAW0UA54"/>
<evidence type="ECO:0000256" key="1">
    <source>
        <dbReference type="SAM" id="MobiDB-lite"/>
    </source>
</evidence>
<comment type="caution">
    <text evidence="2">The sequence shown here is derived from an EMBL/GenBank/DDBJ whole genome shotgun (WGS) entry which is preliminary data.</text>
</comment>
<gene>
    <name evidence="2" type="ORF">O3P69_005162</name>
</gene>
<dbReference type="Proteomes" id="UP001487740">
    <property type="component" value="Unassembled WGS sequence"/>
</dbReference>
<dbReference type="EMBL" id="JARAKH010000015">
    <property type="protein sequence ID" value="KAK8396973.1"/>
    <property type="molecule type" value="Genomic_DNA"/>
</dbReference>
<feature type="compositionally biased region" description="Gly residues" evidence="1">
    <location>
        <begin position="1"/>
        <end position="12"/>
    </location>
</feature>
<reference evidence="2 3" key="1">
    <citation type="submission" date="2023-03" db="EMBL/GenBank/DDBJ databases">
        <title>High-quality genome of Scylla paramamosain provides insights in environmental adaptation.</title>
        <authorList>
            <person name="Zhang L."/>
        </authorList>
    </citation>
    <scope>NUCLEOTIDE SEQUENCE [LARGE SCALE GENOMIC DNA]</scope>
    <source>
        <strain evidence="2">LZ_2023a</strain>
        <tissue evidence="2">Muscle</tissue>
    </source>
</reference>
<protein>
    <submittedName>
        <fullName evidence="2">Uncharacterized protein</fullName>
    </submittedName>
</protein>
<sequence length="120" mass="13734">MGAAGRVGGGGRRGGKKKEEEEEEEEREEKSLRYFDSQTARYTPSLHLVPFPSLPEPHQPSYCKTIHKQSRSKQVAQYCLPGAAPLLNTMFLNLPTDTHFLEPTECQLKFYPSYFRCPKR</sequence>
<accession>A0AAW0UA54</accession>
<organism evidence="2 3">
    <name type="scientific">Scylla paramamosain</name>
    <name type="common">Mud crab</name>
    <dbReference type="NCBI Taxonomy" id="85552"/>
    <lineage>
        <taxon>Eukaryota</taxon>
        <taxon>Metazoa</taxon>
        <taxon>Ecdysozoa</taxon>
        <taxon>Arthropoda</taxon>
        <taxon>Crustacea</taxon>
        <taxon>Multicrustacea</taxon>
        <taxon>Malacostraca</taxon>
        <taxon>Eumalacostraca</taxon>
        <taxon>Eucarida</taxon>
        <taxon>Decapoda</taxon>
        <taxon>Pleocyemata</taxon>
        <taxon>Brachyura</taxon>
        <taxon>Eubrachyura</taxon>
        <taxon>Portunoidea</taxon>
        <taxon>Portunidae</taxon>
        <taxon>Portuninae</taxon>
        <taxon>Scylla</taxon>
    </lineage>
</organism>
<proteinExistence type="predicted"/>
<evidence type="ECO:0000313" key="3">
    <source>
        <dbReference type="Proteomes" id="UP001487740"/>
    </source>
</evidence>